<dbReference type="GO" id="GO:0005743">
    <property type="term" value="C:mitochondrial inner membrane"/>
    <property type="evidence" value="ECO:0007669"/>
    <property type="project" value="InterPro"/>
</dbReference>
<evidence type="ECO:0000313" key="3">
    <source>
        <dbReference type="Proteomes" id="UP001165082"/>
    </source>
</evidence>
<proteinExistence type="predicted"/>
<dbReference type="InterPro" id="IPR044980">
    <property type="entry name" value="NDUFB2_plant/fungi"/>
</dbReference>
<sequence>MGGVAQQRFMGGGGSGMHESAIHKNMGEMFGFVCWFWVFYRCKEDGAVVLGLRHPWEHAHEEHEDEHHDFESEEVDSLPANKNH</sequence>
<comment type="caution">
    <text evidence="2">The sequence shown here is derived from an EMBL/GenBank/DDBJ whole genome shotgun (WGS) entry which is preliminary data.</text>
</comment>
<dbReference type="PANTHER" id="PTHR36987:SF1">
    <property type="entry name" value="NADH DEHYDROGENASE [UBIQUINONE] 1 BETA SUBCOMPLEX SUBUNIT 2"/>
    <property type="match status" value="1"/>
</dbReference>
<name>A0A9W7L7D6_9STRA</name>
<dbReference type="EMBL" id="BRXZ01007981">
    <property type="protein sequence ID" value="GMI37557.1"/>
    <property type="molecule type" value="Genomic_DNA"/>
</dbReference>
<accession>A0A9W7L7D6</accession>
<dbReference type="GO" id="GO:0045271">
    <property type="term" value="C:respiratory chain complex I"/>
    <property type="evidence" value="ECO:0007669"/>
    <property type="project" value="InterPro"/>
</dbReference>
<reference evidence="2" key="1">
    <citation type="submission" date="2022-07" db="EMBL/GenBank/DDBJ databases">
        <title>Genome analysis of Parmales, a sister group of diatoms, reveals the evolutionary specialization of diatoms from phago-mixotrophs to photoautotrophs.</title>
        <authorList>
            <person name="Ban H."/>
            <person name="Sato S."/>
            <person name="Yoshikawa S."/>
            <person name="Kazumasa Y."/>
            <person name="Nakamura Y."/>
            <person name="Ichinomiya M."/>
            <person name="Saitoh K."/>
            <person name="Sato N."/>
            <person name="Blanc-Mathieu R."/>
            <person name="Endo H."/>
            <person name="Kuwata A."/>
            <person name="Ogata H."/>
        </authorList>
    </citation>
    <scope>NUCLEOTIDE SEQUENCE</scope>
</reference>
<feature type="compositionally biased region" description="Basic and acidic residues" evidence="1">
    <location>
        <begin position="60"/>
        <end position="70"/>
    </location>
</feature>
<dbReference type="Proteomes" id="UP001165082">
    <property type="component" value="Unassembled WGS sequence"/>
</dbReference>
<evidence type="ECO:0000313" key="2">
    <source>
        <dbReference type="EMBL" id="GMI37557.1"/>
    </source>
</evidence>
<dbReference type="AlphaFoldDB" id="A0A9W7L7D6"/>
<organism evidence="2 3">
    <name type="scientific">Triparma retinervis</name>
    <dbReference type="NCBI Taxonomy" id="2557542"/>
    <lineage>
        <taxon>Eukaryota</taxon>
        <taxon>Sar</taxon>
        <taxon>Stramenopiles</taxon>
        <taxon>Ochrophyta</taxon>
        <taxon>Bolidophyceae</taxon>
        <taxon>Parmales</taxon>
        <taxon>Triparmaceae</taxon>
        <taxon>Triparma</taxon>
    </lineage>
</organism>
<keyword evidence="3" id="KW-1185">Reference proteome</keyword>
<dbReference type="OrthoDB" id="531564at2759"/>
<gene>
    <name evidence="2" type="ORF">TrRE_jg13070</name>
</gene>
<evidence type="ECO:0000256" key="1">
    <source>
        <dbReference type="SAM" id="MobiDB-lite"/>
    </source>
</evidence>
<protein>
    <submittedName>
        <fullName evidence="2">Uncharacterized protein</fullName>
    </submittedName>
</protein>
<dbReference type="PANTHER" id="PTHR36987">
    <property type="entry name" value="NADH DEHYDROGENASE [UBIQUINONE] 1 BETA SUBCOMPLEX SUBUNIT 2-LIKE"/>
    <property type="match status" value="1"/>
</dbReference>
<feature type="region of interest" description="Disordered" evidence="1">
    <location>
        <begin position="60"/>
        <end position="84"/>
    </location>
</feature>